<dbReference type="InterPro" id="IPR002048">
    <property type="entry name" value="EF_hand_dom"/>
</dbReference>
<evidence type="ECO:0000256" key="2">
    <source>
        <dbReference type="ARBA" id="ARBA00022692"/>
    </source>
</evidence>
<keyword evidence="2 5" id="KW-0812">Transmembrane</keyword>
<feature type="transmembrane region" description="Helical" evidence="5">
    <location>
        <begin position="113"/>
        <end position="129"/>
    </location>
</feature>
<dbReference type="AlphaFoldDB" id="A0AA36N440"/>
<feature type="domain" description="EF-hand" evidence="6">
    <location>
        <begin position="377"/>
        <end position="412"/>
    </location>
</feature>
<proteinExistence type="predicted"/>
<comment type="subcellular location">
    <subcellularLocation>
        <location evidence="1">Membrane</location>
        <topology evidence="1">Multi-pass membrane protein</topology>
    </subcellularLocation>
</comment>
<dbReference type="Pfam" id="PF00520">
    <property type="entry name" value="Ion_trans"/>
    <property type="match status" value="1"/>
</dbReference>
<feature type="transmembrane region" description="Helical" evidence="5">
    <location>
        <begin position="177"/>
        <end position="200"/>
    </location>
</feature>
<sequence length="456" mass="51263">MAQFQAVKEILLAGDANRLVAELTFVRINDLAAPPDEVDILAYLEPFVLITILANGIMIGIQSDPDYADWPGWQFFEIGFAAVLLFECCIRYYMSGCQKYCKGAERWWNRLDIIFLIMAIVDLLLESLGEENSTMFIALLLRFARLVRLTRIMKVFRLHWMKELRLMLKGLVGGFRTLVTAFLLLFSVLYVIAGLATYTLGRDERIIVMGYYDLFYNLPASMFTTFRCLSGQCESDEGAPLASVLFKEFGLPFVLAYILSYMLVTMGIFNVILAVYVDITMRAAKENEATTAEQHSRESVRVARTARELLKKFAAAHKLFRGQDLDDMSNAGTAIDLTPASGYFTDQVMRGEIAITKAVFLLVIQDRQVQELMDDLDLPPDRANLFEVIDADGSGTLHVTELVQGLLKVRGELKKSDAVAALLATQALQSMVAELKEEQVRLTAAVTTVTKMRERK</sequence>
<dbReference type="PANTHER" id="PTHR10037:SF62">
    <property type="entry name" value="SODIUM CHANNEL PROTEIN 60E"/>
    <property type="match status" value="1"/>
</dbReference>
<feature type="transmembrane region" description="Helical" evidence="5">
    <location>
        <begin position="254"/>
        <end position="277"/>
    </location>
</feature>
<name>A0AA36N440_9DINO</name>
<feature type="transmembrane region" description="Helical" evidence="5">
    <location>
        <begin position="40"/>
        <end position="61"/>
    </location>
</feature>
<dbReference type="PROSITE" id="PS50222">
    <property type="entry name" value="EF_HAND_2"/>
    <property type="match status" value="1"/>
</dbReference>
<organism evidence="7 8">
    <name type="scientific">Effrenium voratum</name>
    <dbReference type="NCBI Taxonomy" id="2562239"/>
    <lineage>
        <taxon>Eukaryota</taxon>
        <taxon>Sar</taxon>
        <taxon>Alveolata</taxon>
        <taxon>Dinophyceae</taxon>
        <taxon>Suessiales</taxon>
        <taxon>Symbiodiniaceae</taxon>
        <taxon>Effrenium</taxon>
    </lineage>
</organism>
<dbReference type="InterPro" id="IPR027359">
    <property type="entry name" value="Volt_channel_dom_sf"/>
</dbReference>
<evidence type="ECO:0000313" key="7">
    <source>
        <dbReference type="EMBL" id="CAJ1397970.1"/>
    </source>
</evidence>
<feature type="transmembrane region" description="Helical" evidence="5">
    <location>
        <begin position="135"/>
        <end position="156"/>
    </location>
</feature>
<keyword evidence="3 5" id="KW-1133">Transmembrane helix</keyword>
<dbReference type="InterPro" id="IPR043203">
    <property type="entry name" value="VGCC_Ca_Na"/>
</dbReference>
<gene>
    <name evidence="7" type="ORF">EVOR1521_LOCUS21875</name>
</gene>
<feature type="transmembrane region" description="Helical" evidence="5">
    <location>
        <begin position="73"/>
        <end position="93"/>
    </location>
</feature>
<reference evidence="7" key="1">
    <citation type="submission" date="2023-08" db="EMBL/GenBank/DDBJ databases">
        <authorList>
            <person name="Chen Y."/>
            <person name="Shah S."/>
            <person name="Dougan E. K."/>
            <person name="Thang M."/>
            <person name="Chan C."/>
        </authorList>
    </citation>
    <scope>NUCLEOTIDE SEQUENCE</scope>
</reference>
<evidence type="ECO:0000256" key="4">
    <source>
        <dbReference type="ARBA" id="ARBA00023136"/>
    </source>
</evidence>
<keyword evidence="8" id="KW-1185">Reference proteome</keyword>
<dbReference type="SUPFAM" id="SSF81324">
    <property type="entry name" value="Voltage-gated potassium channels"/>
    <property type="match status" value="1"/>
</dbReference>
<evidence type="ECO:0000256" key="1">
    <source>
        <dbReference type="ARBA" id="ARBA00004141"/>
    </source>
</evidence>
<keyword evidence="4 5" id="KW-0472">Membrane</keyword>
<comment type="caution">
    <text evidence="7">The sequence shown here is derived from an EMBL/GenBank/DDBJ whole genome shotgun (WGS) entry which is preliminary data.</text>
</comment>
<dbReference type="GO" id="GO:0005248">
    <property type="term" value="F:voltage-gated sodium channel activity"/>
    <property type="evidence" value="ECO:0007669"/>
    <property type="project" value="TreeGrafter"/>
</dbReference>
<protein>
    <recommendedName>
        <fullName evidence="6">EF-hand domain-containing protein</fullName>
    </recommendedName>
</protein>
<evidence type="ECO:0000256" key="3">
    <source>
        <dbReference type="ARBA" id="ARBA00022989"/>
    </source>
</evidence>
<dbReference type="InterPro" id="IPR005821">
    <property type="entry name" value="Ion_trans_dom"/>
</dbReference>
<dbReference type="Proteomes" id="UP001178507">
    <property type="component" value="Unassembled WGS sequence"/>
</dbReference>
<accession>A0AA36N440</accession>
<dbReference type="Gene3D" id="1.20.120.350">
    <property type="entry name" value="Voltage-gated potassium channels. Chain C"/>
    <property type="match status" value="1"/>
</dbReference>
<evidence type="ECO:0000259" key="6">
    <source>
        <dbReference type="PROSITE" id="PS50222"/>
    </source>
</evidence>
<evidence type="ECO:0000313" key="8">
    <source>
        <dbReference type="Proteomes" id="UP001178507"/>
    </source>
</evidence>
<dbReference type="GO" id="GO:0001518">
    <property type="term" value="C:voltage-gated sodium channel complex"/>
    <property type="evidence" value="ECO:0007669"/>
    <property type="project" value="TreeGrafter"/>
</dbReference>
<dbReference type="GO" id="GO:0005509">
    <property type="term" value="F:calcium ion binding"/>
    <property type="evidence" value="ECO:0007669"/>
    <property type="project" value="InterPro"/>
</dbReference>
<dbReference type="Gene3D" id="1.10.287.70">
    <property type="match status" value="1"/>
</dbReference>
<evidence type="ECO:0000256" key="5">
    <source>
        <dbReference type="SAM" id="Phobius"/>
    </source>
</evidence>
<dbReference type="PANTHER" id="PTHR10037">
    <property type="entry name" value="VOLTAGE-GATED CATION CHANNEL CALCIUM AND SODIUM"/>
    <property type="match status" value="1"/>
</dbReference>
<dbReference type="EMBL" id="CAUJNA010003284">
    <property type="protein sequence ID" value="CAJ1397970.1"/>
    <property type="molecule type" value="Genomic_DNA"/>
</dbReference>